<dbReference type="Proteomes" id="UP000612956">
    <property type="component" value="Unassembled WGS sequence"/>
</dbReference>
<dbReference type="RefSeq" id="WP_188827072.1">
    <property type="nucleotide sequence ID" value="NZ_BMMW01000001.1"/>
</dbReference>
<comment type="caution">
    <text evidence="1">The sequence shown here is derived from an EMBL/GenBank/DDBJ whole genome shotgun (WGS) entry which is preliminary data.</text>
</comment>
<reference evidence="1" key="1">
    <citation type="journal article" date="2014" name="Int. J. Syst. Evol. Microbiol.">
        <title>Complete genome sequence of Corynebacterium casei LMG S-19264T (=DSM 44701T), isolated from a smear-ripened cheese.</title>
        <authorList>
            <consortium name="US DOE Joint Genome Institute (JGI-PGF)"/>
            <person name="Walter F."/>
            <person name="Albersmeier A."/>
            <person name="Kalinowski J."/>
            <person name="Ruckert C."/>
        </authorList>
    </citation>
    <scope>NUCLEOTIDE SEQUENCE</scope>
    <source>
        <strain evidence="1">CGMCC 4.7278</strain>
    </source>
</reference>
<name>A0A917Q8M8_9NOCA</name>
<dbReference type="EMBL" id="BMMW01000001">
    <property type="protein sequence ID" value="GGK36539.1"/>
    <property type="molecule type" value="Genomic_DNA"/>
</dbReference>
<keyword evidence="2" id="KW-1185">Reference proteome</keyword>
<gene>
    <name evidence="1" type="ORF">GCM10011591_05210</name>
</gene>
<accession>A0A917Q8M8</accession>
<evidence type="ECO:0000313" key="2">
    <source>
        <dbReference type="Proteomes" id="UP000612956"/>
    </source>
</evidence>
<proteinExistence type="predicted"/>
<evidence type="ECO:0000313" key="1">
    <source>
        <dbReference type="EMBL" id="GGK36539.1"/>
    </source>
</evidence>
<dbReference type="AlphaFoldDB" id="A0A917Q8M8"/>
<organism evidence="1 2">
    <name type="scientific">Nocardia camponoti</name>
    <dbReference type="NCBI Taxonomy" id="1616106"/>
    <lineage>
        <taxon>Bacteria</taxon>
        <taxon>Bacillati</taxon>
        <taxon>Actinomycetota</taxon>
        <taxon>Actinomycetes</taxon>
        <taxon>Mycobacteriales</taxon>
        <taxon>Nocardiaceae</taxon>
        <taxon>Nocardia</taxon>
    </lineage>
</organism>
<reference evidence="1" key="2">
    <citation type="submission" date="2020-09" db="EMBL/GenBank/DDBJ databases">
        <authorList>
            <person name="Sun Q."/>
            <person name="Zhou Y."/>
        </authorList>
    </citation>
    <scope>NUCLEOTIDE SEQUENCE</scope>
    <source>
        <strain evidence="1">CGMCC 4.7278</strain>
    </source>
</reference>
<sequence>MPGDRITWTNFAPRQPTDADRAALHTDLADRARLVRTEGWAAHRDTWPAGVVAAVAAVLNDAEVLKELDETEAQVLTRYAADLYGFTDSRKDIAKGLPNTQAWFDSVRKAAGLA</sequence>
<protein>
    <submittedName>
        <fullName evidence="1">Uncharacterized protein</fullName>
    </submittedName>
</protein>